<dbReference type="Pfam" id="PF08842">
    <property type="entry name" value="Mfa2"/>
    <property type="match status" value="1"/>
</dbReference>
<evidence type="ECO:0000313" key="9">
    <source>
        <dbReference type="EMBL" id="MBO8439136.1"/>
    </source>
</evidence>
<evidence type="ECO:0000256" key="2">
    <source>
        <dbReference type="ARBA" id="ARBA00007248"/>
    </source>
</evidence>
<evidence type="ECO:0000256" key="4">
    <source>
        <dbReference type="ARBA" id="ARBA00023136"/>
    </source>
</evidence>
<feature type="chain" id="PRO_5037691172" evidence="8">
    <location>
        <begin position="20"/>
        <end position="291"/>
    </location>
</feature>
<evidence type="ECO:0000313" key="10">
    <source>
        <dbReference type="Proteomes" id="UP000712007"/>
    </source>
</evidence>
<keyword evidence="4" id="KW-0472">Membrane</keyword>
<dbReference type="GO" id="GO:0009279">
    <property type="term" value="C:cell outer membrane"/>
    <property type="evidence" value="ECO:0007669"/>
    <property type="project" value="UniProtKB-SubCell"/>
</dbReference>
<evidence type="ECO:0000256" key="3">
    <source>
        <dbReference type="ARBA" id="ARBA00022729"/>
    </source>
</evidence>
<protein>
    <submittedName>
        <fullName evidence="9">FimB/Mfa2 family fimbrial subunit</fullName>
    </submittedName>
</protein>
<keyword evidence="7" id="KW-0449">Lipoprotein</keyword>
<dbReference type="EMBL" id="JADIMV010000013">
    <property type="protein sequence ID" value="MBO8439136.1"/>
    <property type="molecule type" value="Genomic_DNA"/>
</dbReference>
<comment type="caution">
    <text evidence="9">The sequence shown here is derived from an EMBL/GenBank/DDBJ whole genome shotgun (WGS) entry which is preliminary data.</text>
</comment>
<sequence length="291" mass="31398">MNRTIAYSAAALLTAAALAGCTERKLSERPDDGPLIVNLVWPEETEAEGRAITGTDLYLYASDGTLYKHIECGTERHEERVPADTYIILAVNADCSNAACDEEGDCDECCMRAEDDTDNKGALLHVDKVYCTGTDSVIVKRGNIPTEVTLYPQNVVKYLHFNLDPGYISRIAGMEVRMSGAVPSVYLMDGEDTGDPVRDIMATATEQADGTYEADMSVFGWRGENILTATLTYDDGTQEDTETVDISDELGGLPDEGGEIDVTLTLPDGGEIELTVTVTPWQEGTGSGDVI</sequence>
<evidence type="ECO:0000256" key="1">
    <source>
        <dbReference type="ARBA" id="ARBA00004442"/>
    </source>
</evidence>
<evidence type="ECO:0000256" key="7">
    <source>
        <dbReference type="ARBA" id="ARBA00023288"/>
    </source>
</evidence>
<evidence type="ECO:0000256" key="6">
    <source>
        <dbReference type="ARBA" id="ARBA00023237"/>
    </source>
</evidence>
<reference evidence="9" key="1">
    <citation type="submission" date="2020-10" db="EMBL/GenBank/DDBJ databases">
        <authorList>
            <person name="Gilroy R."/>
        </authorList>
    </citation>
    <scope>NUCLEOTIDE SEQUENCE</scope>
    <source>
        <strain evidence="9">3924</strain>
    </source>
</reference>
<proteinExistence type="inferred from homology"/>
<evidence type="ECO:0000256" key="5">
    <source>
        <dbReference type="ARBA" id="ARBA00023139"/>
    </source>
</evidence>
<dbReference type="InterPro" id="IPR014941">
    <property type="entry name" value="FimB/Mfa2/Mfa3"/>
</dbReference>
<accession>A0A940DIS4</accession>
<keyword evidence="5" id="KW-0564">Palmitate</keyword>
<keyword evidence="3 8" id="KW-0732">Signal</keyword>
<evidence type="ECO:0000256" key="8">
    <source>
        <dbReference type="SAM" id="SignalP"/>
    </source>
</evidence>
<dbReference type="Proteomes" id="UP000712007">
    <property type="component" value="Unassembled WGS sequence"/>
</dbReference>
<name>A0A940DIS4_9BACT</name>
<feature type="signal peptide" evidence="8">
    <location>
        <begin position="1"/>
        <end position="19"/>
    </location>
</feature>
<gene>
    <name evidence="9" type="ORF">IAC51_00620</name>
</gene>
<dbReference type="PROSITE" id="PS51257">
    <property type="entry name" value="PROKAR_LIPOPROTEIN"/>
    <property type="match status" value="1"/>
</dbReference>
<keyword evidence="6" id="KW-0998">Cell outer membrane</keyword>
<dbReference type="AlphaFoldDB" id="A0A940DIS4"/>
<reference evidence="9" key="2">
    <citation type="journal article" date="2021" name="PeerJ">
        <title>Extensive microbial diversity within the chicken gut microbiome revealed by metagenomics and culture.</title>
        <authorList>
            <person name="Gilroy R."/>
            <person name="Ravi A."/>
            <person name="Getino M."/>
            <person name="Pursley I."/>
            <person name="Horton D.L."/>
            <person name="Alikhan N.F."/>
            <person name="Baker D."/>
            <person name="Gharbi K."/>
            <person name="Hall N."/>
            <person name="Watson M."/>
            <person name="Adriaenssens E.M."/>
            <person name="Foster-Nyarko E."/>
            <person name="Jarju S."/>
            <person name="Secka A."/>
            <person name="Antonio M."/>
            <person name="Oren A."/>
            <person name="Chaudhuri R.R."/>
            <person name="La Ragione R."/>
            <person name="Hildebrand F."/>
            <person name="Pallen M.J."/>
        </authorList>
    </citation>
    <scope>NUCLEOTIDE SEQUENCE</scope>
    <source>
        <strain evidence="9">3924</strain>
    </source>
</reference>
<dbReference type="CDD" id="cd13121">
    <property type="entry name" value="BF2867_like_C"/>
    <property type="match status" value="1"/>
</dbReference>
<comment type="similarity">
    <text evidence="2">Belongs to the bacteroidetes fimbrillin superfamily. FimB/Mfa2 family.</text>
</comment>
<comment type="subcellular location">
    <subcellularLocation>
        <location evidence="1">Cell outer membrane</location>
    </subcellularLocation>
</comment>
<organism evidence="9 10">
    <name type="scientific">Candidatus Aphodosoma intestinipullorum</name>
    <dbReference type="NCBI Taxonomy" id="2840674"/>
    <lineage>
        <taxon>Bacteria</taxon>
        <taxon>Pseudomonadati</taxon>
        <taxon>Bacteroidota</taxon>
        <taxon>Bacteroidia</taxon>
        <taxon>Bacteroidales</taxon>
        <taxon>Candidatus Aphodosoma</taxon>
    </lineage>
</organism>